<dbReference type="PANTHER" id="PTHR11319:SF35">
    <property type="entry name" value="OUTER MEMBRANE PROTEIN PMPC-RELATED"/>
    <property type="match status" value="1"/>
</dbReference>
<sequence length="956" mass="103326">MGAFPLPLCQNTPMLKTFFTITLAVLGLSISANTIVVTSTNPTGTGSLDSAITAAAPSDTITFDSSLLSGGNAVISGILNYSITKPLTILGVELNGNRVVLDGQSLHRIFDVNLAGMDSARTVRFLNLDFINGSTPDINDKNGGAIQIISAHEVTIENCRFSNCYGHMGGSVLYSRIVAPSTNTLNYLNITHSEFSNNTVGQNTPGNGLIKTTGTENISIQNCHFHDNINVSISISYSDSIAIQNSLFEDNGDSAAFATGLCVNVINSNHLSVDSSEFRNNFSIQGGTGLSAYTNQSLKLSNSTFTRNTSSLAGGGAFVRCDDPNKALVENCLFYKNKANDGGGLNAFNARLIGCTIRSNVATFHGGGLACRIYTELIDCQLDSNQAGTNAGGILSFSEELLVKRSTFAYNTSNGTGGAIQSSGSPSYSPVVQIQESTFAYNQGNEGGFIYSSDDGYIQIENSTLIGNTATTDGSLLYYHEIDSISFKSTIVLNHGTASQAVKRNRFASGPVHFKSGGFNLLGPELGLNFQYTDITNATATDANLGTLSNNGNTVLTMLPQTGSKAINSGSPGNFTIAQNDSIRAGRRDRGAAESTLFPNYEIEENTVCDSLYINNQWVDSSGTYTSTYTNVAGADSTFVNILTIIPSFHQIDSVQSCQPFTWRDGNIYQTDTTAAWEFVKTGGCDSTYTLHFSRLNKTDSITVYVSSCDSTSWIDGQWYKSDTITPWINLTSMYQCDSLVRLDFEKLEPTDTGFMFVNTCYQYTWIDGKPYATDTTAHYTLTGSNGCDSVVELQLDYEAMYPFAFETQGTLRVLPQPSVVQWVDCATWLPISGIGDTTHFTPTSNGSYAAILINAFCTDTTNCITVTGINLAEEESNHIYIYPNPTASSFSVIYPEGWGYTNLVIMDVTGRSVFEKLNYRTGEEVVPQLPPGNYIVRLRSANGNVIEKRLVMYNE</sequence>
<keyword evidence="5" id="KW-1185">Reference proteome</keyword>
<dbReference type="NCBIfam" id="NF041518">
    <property type="entry name" value="choice_anch_Q"/>
    <property type="match status" value="1"/>
</dbReference>
<dbReference type="PANTHER" id="PTHR11319">
    <property type="entry name" value="G PROTEIN-COUPLED RECEPTOR-RELATED"/>
    <property type="match status" value="1"/>
</dbReference>
<dbReference type="InterPro" id="IPR039448">
    <property type="entry name" value="Beta_helix"/>
</dbReference>
<dbReference type="InterPro" id="IPR006626">
    <property type="entry name" value="PbH1"/>
</dbReference>
<gene>
    <name evidence="4" type="ORF">F8C82_13540</name>
</gene>
<comment type="caution">
    <text evidence="4">The sequence shown here is derived from an EMBL/GenBank/DDBJ whole genome shotgun (WGS) entry which is preliminary data.</text>
</comment>
<dbReference type="InterPro" id="IPR059226">
    <property type="entry name" value="Choice_anch_Q_dom"/>
</dbReference>
<dbReference type="EMBL" id="WBVQ01000003">
    <property type="protein sequence ID" value="KAB2815119.1"/>
    <property type="molecule type" value="Genomic_DNA"/>
</dbReference>
<dbReference type="InterPro" id="IPR011050">
    <property type="entry name" value="Pectin_lyase_fold/virulence"/>
</dbReference>
<reference evidence="4 5" key="1">
    <citation type="submission" date="2019-10" db="EMBL/GenBank/DDBJ databases">
        <title>Genome sequence of Phaeocystidibacter marisrubri JCM30614 (type strain).</title>
        <authorList>
            <person name="Bowman J.P."/>
        </authorList>
    </citation>
    <scope>NUCLEOTIDE SEQUENCE [LARGE SCALE GENOMIC DNA]</scope>
    <source>
        <strain evidence="4 5">JCM 30614</strain>
    </source>
</reference>
<dbReference type="Pfam" id="PF18962">
    <property type="entry name" value="Por_Secre_tail"/>
    <property type="match status" value="1"/>
</dbReference>
<feature type="domain" description="Right handed beta helix" evidence="2">
    <location>
        <begin position="139"/>
        <end position="271"/>
    </location>
</feature>
<feature type="domain" description="Secretion system C-terminal sorting" evidence="3">
    <location>
        <begin position="882"/>
        <end position="951"/>
    </location>
</feature>
<keyword evidence="1" id="KW-0732">Signal</keyword>
<evidence type="ECO:0000313" key="5">
    <source>
        <dbReference type="Proteomes" id="UP000484164"/>
    </source>
</evidence>
<dbReference type="Proteomes" id="UP000484164">
    <property type="component" value="Unassembled WGS sequence"/>
</dbReference>
<name>A0A6L3ZCS2_9FLAO</name>
<protein>
    <submittedName>
        <fullName evidence="4">T9SS type A sorting domain-containing protein</fullName>
    </submittedName>
</protein>
<proteinExistence type="predicted"/>
<dbReference type="InterPro" id="IPR026444">
    <property type="entry name" value="Secre_tail"/>
</dbReference>
<dbReference type="SUPFAM" id="SSF51126">
    <property type="entry name" value="Pectin lyase-like"/>
    <property type="match status" value="2"/>
</dbReference>
<evidence type="ECO:0000256" key="1">
    <source>
        <dbReference type="ARBA" id="ARBA00022729"/>
    </source>
</evidence>
<dbReference type="AlphaFoldDB" id="A0A6L3ZCS2"/>
<dbReference type="Pfam" id="PF13229">
    <property type="entry name" value="Beta_helix"/>
    <property type="match status" value="1"/>
</dbReference>
<dbReference type="SMART" id="SM00710">
    <property type="entry name" value="PbH1"/>
    <property type="match status" value="8"/>
</dbReference>
<organism evidence="4 5">
    <name type="scientific">Phaeocystidibacter marisrubri</name>
    <dbReference type="NCBI Taxonomy" id="1577780"/>
    <lineage>
        <taxon>Bacteria</taxon>
        <taxon>Pseudomonadati</taxon>
        <taxon>Bacteroidota</taxon>
        <taxon>Flavobacteriia</taxon>
        <taxon>Flavobacteriales</taxon>
        <taxon>Phaeocystidibacteraceae</taxon>
        <taxon>Phaeocystidibacter</taxon>
    </lineage>
</organism>
<evidence type="ECO:0000313" key="4">
    <source>
        <dbReference type="EMBL" id="KAB2815119.1"/>
    </source>
</evidence>
<accession>A0A6L3ZCS2</accession>
<dbReference type="Gene3D" id="2.160.20.10">
    <property type="entry name" value="Single-stranded right-handed beta-helix, Pectin lyase-like"/>
    <property type="match status" value="2"/>
</dbReference>
<evidence type="ECO:0000259" key="3">
    <source>
        <dbReference type="Pfam" id="PF18962"/>
    </source>
</evidence>
<dbReference type="NCBIfam" id="TIGR04183">
    <property type="entry name" value="Por_Secre_tail"/>
    <property type="match status" value="1"/>
</dbReference>
<evidence type="ECO:0000259" key="2">
    <source>
        <dbReference type="Pfam" id="PF13229"/>
    </source>
</evidence>
<dbReference type="InterPro" id="IPR012334">
    <property type="entry name" value="Pectin_lyas_fold"/>
</dbReference>
<dbReference type="OrthoDB" id="862563at2"/>